<keyword evidence="3" id="KW-1185">Reference proteome</keyword>
<reference evidence="2" key="1">
    <citation type="submission" date="2022-11" db="EMBL/GenBank/DDBJ databases">
        <title>Chromosome-level genome of Pogonophryne albipinna.</title>
        <authorList>
            <person name="Jo E."/>
        </authorList>
    </citation>
    <scope>NUCLEOTIDE SEQUENCE</scope>
    <source>
        <strain evidence="2">SGF0006</strain>
        <tissue evidence="2">Muscle</tissue>
    </source>
</reference>
<gene>
    <name evidence="2" type="ORF">JOQ06_020285</name>
</gene>
<feature type="compositionally biased region" description="Basic and acidic residues" evidence="1">
    <location>
        <begin position="167"/>
        <end position="180"/>
    </location>
</feature>
<feature type="compositionally biased region" description="Pro residues" evidence="1">
    <location>
        <begin position="117"/>
        <end position="153"/>
    </location>
</feature>
<feature type="compositionally biased region" description="Low complexity" evidence="1">
    <location>
        <begin position="155"/>
        <end position="166"/>
    </location>
</feature>
<evidence type="ECO:0000256" key="1">
    <source>
        <dbReference type="SAM" id="MobiDB-lite"/>
    </source>
</evidence>
<feature type="compositionally biased region" description="Acidic residues" evidence="1">
    <location>
        <begin position="39"/>
        <end position="51"/>
    </location>
</feature>
<dbReference type="AlphaFoldDB" id="A0AAD6BR88"/>
<feature type="region of interest" description="Disordered" evidence="1">
    <location>
        <begin position="36"/>
        <end position="62"/>
    </location>
</feature>
<feature type="region of interest" description="Disordered" evidence="1">
    <location>
        <begin position="105"/>
        <end position="267"/>
    </location>
</feature>
<evidence type="ECO:0000313" key="3">
    <source>
        <dbReference type="Proteomes" id="UP001219934"/>
    </source>
</evidence>
<protein>
    <submittedName>
        <fullName evidence="2">Uncharacterized protein</fullName>
    </submittedName>
</protein>
<proteinExistence type="predicted"/>
<feature type="compositionally biased region" description="Low complexity" evidence="1">
    <location>
        <begin position="182"/>
        <end position="199"/>
    </location>
</feature>
<name>A0AAD6BR88_9TELE</name>
<accession>A0AAD6BR88</accession>
<organism evidence="2 3">
    <name type="scientific">Pogonophryne albipinna</name>
    <dbReference type="NCBI Taxonomy" id="1090488"/>
    <lineage>
        <taxon>Eukaryota</taxon>
        <taxon>Metazoa</taxon>
        <taxon>Chordata</taxon>
        <taxon>Craniata</taxon>
        <taxon>Vertebrata</taxon>
        <taxon>Euteleostomi</taxon>
        <taxon>Actinopterygii</taxon>
        <taxon>Neopterygii</taxon>
        <taxon>Teleostei</taxon>
        <taxon>Neoteleostei</taxon>
        <taxon>Acanthomorphata</taxon>
        <taxon>Eupercaria</taxon>
        <taxon>Perciformes</taxon>
        <taxon>Notothenioidei</taxon>
        <taxon>Pogonophryne</taxon>
    </lineage>
</organism>
<evidence type="ECO:0000313" key="2">
    <source>
        <dbReference type="EMBL" id="KAJ4948762.1"/>
    </source>
</evidence>
<comment type="caution">
    <text evidence="2">The sequence shown here is derived from an EMBL/GenBank/DDBJ whole genome shotgun (WGS) entry which is preliminary data.</text>
</comment>
<feature type="compositionally biased region" description="Acidic residues" evidence="1">
    <location>
        <begin position="220"/>
        <end position="261"/>
    </location>
</feature>
<dbReference type="Proteomes" id="UP001219934">
    <property type="component" value="Unassembled WGS sequence"/>
</dbReference>
<dbReference type="EMBL" id="JAPTMU010000001">
    <property type="protein sequence ID" value="KAJ4948762.1"/>
    <property type="molecule type" value="Genomic_DNA"/>
</dbReference>
<sequence>MASLEETEPTTEPAKCPDVTQVESIVPACMFAPDRDCAEDPCGEEGLEDGEGTNGDTGDHLDLSNKLVLVSPTGQQYDSLLRHLREQIDEGCGETIYVVGMGSETPAETEAAGNPTEGPPKPPTKAEGPPKPPTKAEGPPKPPTKAEGPPKPPTKAEGPTKPPTKAEGSELRKQDKKEAVEMVELSASAASEENIEAQACTKKRKEKEKGSQAKRVAVSEEGEREEEMVEEVKEAEEEESEEELMEEDEEGEDEEEEDCAEDSQPLTVSQLKSPFFKVQQIKTFLKETKNKRGVKIEEFFTDKSLFLQSVKAQMHLFTEQESYRLKVLKGKLQREILNEEGKVMHGS</sequence>